<dbReference type="SUPFAM" id="SSF56672">
    <property type="entry name" value="DNA/RNA polymerases"/>
    <property type="match status" value="1"/>
</dbReference>
<dbReference type="PROSITE" id="PS50878">
    <property type="entry name" value="RT_POL"/>
    <property type="match status" value="1"/>
</dbReference>
<evidence type="ECO:0000313" key="2">
    <source>
        <dbReference type="RefSeq" id="XP_016492407.1"/>
    </source>
</evidence>
<feature type="domain" description="Reverse transcriptase" evidence="1">
    <location>
        <begin position="1"/>
        <end position="161"/>
    </location>
</feature>
<feature type="non-terminal residue" evidence="2">
    <location>
        <position position="161"/>
    </location>
</feature>
<gene>
    <name evidence="2" type="primary">LOC107811930</name>
</gene>
<accession>A0A1S4BU54</accession>
<dbReference type="AlphaFoldDB" id="A0A1S4BU54"/>
<evidence type="ECO:0000259" key="1">
    <source>
        <dbReference type="PROSITE" id="PS50878"/>
    </source>
</evidence>
<dbReference type="PANTHER" id="PTHR46890">
    <property type="entry name" value="NON-LTR RETROLELEMENT REVERSE TRANSCRIPTASE-LIKE PROTEIN-RELATED"/>
    <property type="match status" value="1"/>
</dbReference>
<dbReference type="PaxDb" id="4097-A0A1S4BU54"/>
<organism evidence="2">
    <name type="scientific">Nicotiana tabacum</name>
    <name type="common">Common tobacco</name>
    <dbReference type="NCBI Taxonomy" id="4097"/>
    <lineage>
        <taxon>Eukaryota</taxon>
        <taxon>Viridiplantae</taxon>
        <taxon>Streptophyta</taxon>
        <taxon>Embryophyta</taxon>
        <taxon>Tracheophyta</taxon>
        <taxon>Spermatophyta</taxon>
        <taxon>Magnoliopsida</taxon>
        <taxon>eudicotyledons</taxon>
        <taxon>Gunneridae</taxon>
        <taxon>Pentapetalae</taxon>
        <taxon>asterids</taxon>
        <taxon>lamiids</taxon>
        <taxon>Solanales</taxon>
        <taxon>Solanaceae</taxon>
        <taxon>Nicotianoideae</taxon>
        <taxon>Nicotianeae</taxon>
        <taxon>Nicotiana</taxon>
    </lineage>
</organism>
<proteinExistence type="predicted"/>
<dbReference type="KEGG" id="nta:107811930"/>
<dbReference type="InterPro" id="IPR052343">
    <property type="entry name" value="Retrotransposon-Effector_Assoc"/>
</dbReference>
<dbReference type="InterPro" id="IPR000477">
    <property type="entry name" value="RT_dom"/>
</dbReference>
<name>A0A1S4BU54_TOBAC</name>
<dbReference type="OMA" id="LIFCEAD"/>
<sequence>MCKLDQAFDQLNKSYLISILRKMGFGDKWLRSIKFSISTVKYSVLVNREPMGFFFPKKGIMQGDPLSPFLFILAMEGLSKMLEKAGEMQWIKGFKVGSNIGNSVTVSHLLYADDTLIFCEADKSSYVPNVEELAGIMGCSIETLPTLYSGLPLGAKFKNYK</sequence>
<protein>
    <submittedName>
        <fullName evidence="2">Uncharacterized mitochondrial protein AtMg01250-like</fullName>
    </submittedName>
</protein>
<dbReference type="OrthoDB" id="1227106at2759"/>
<reference evidence="2" key="1">
    <citation type="submission" date="2025-08" db="UniProtKB">
        <authorList>
            <consortium name="RefSeq"/>
        </authorList>
    </citation>
    <scope>IDENTIFICATION</scope>
</reference>
<dbReference type="RefSeq" id="XP_016492407.1">
    <property type="nucleotide sequence ID" value="XM_016636921.1"/>
</dbReference>
<dbReference type="Pfam" id="PF00078">
    <property type="entry name" value="RVT_1"/>
    <property type="match status" value="1"/>
</dbReference>
<dbReference type="InterPro" id="IPR043502">
    <property type="entry name" value="DNA/RNA_pol_sf"/>
</dbReference>
<dbReference type="STRING" id="4097.A0A1S4BU54"/>
<dbReference type="PANTHER" id="PTHR46890:SF50">
    <property type="entry name" value="RNA-DIRECTED DNA POLYMERASE, EUKARYOTA, REVERSE TRANSCRIPTASE ZINC-BINDING DOMAIN PROTEIN-RELATED"/>
    <property type="match status" value="1"/>
</dbReference>